<evidence type="ECO:0000313" key="2">
    <source>
        <dbReference type="EMBL" id="HAC26928.1"/>
    </source>
</evidence>
<feature type="domain" description="Fatty acid desaturase" evidence="1">
    <location>
        <begin position="3"/>
        <end position="51"/>
    </location>
</feature>
<dbReference type="Pfam" id="PF00487">
    <property type="entry name" value="FA_desaturase"/>
    <property type="match status" value="1"/>
</dbReference>
<proteinExistence type="predicted"/>
<organism evidence="2 3">
    <name type="scientific">Marinobacter nauticus</name>
    <name type="common">Marinobacter hydrocarbonoclasticus</name>
    <name type="synonym">Marinobacter aquaeolei</name>
    <dbReference type="NCBI Taxonomy" id="2743"/>
    <lineage>
        <taxon>Bacteria</taxon>
        <taxon>Pseudomonadati</taxon>
        <taxon>Pseudomonadota</taxon>
        <taxon>Gammaproteobacteria</taxon>
        <taxon>Pseudomonadales</taxon>
        <taxon>Marinobacteraceae</taxon>
        <taxon>Marinobacter</taxon>
    </lineage>
</organism>
<name>A0A3B8WH70_MARNT</name>
<reference evidence="2 3" key="1">
    <citation type="journal article" date="2018" name="Nat. Biotechnol.">
        <title>A standardized bacterial taxonomy based on genome phylogeny substantially revises the tree of life.</title>
        <authorList>
            <person name="Parks D.H."/>
            <person name="Chuvochina M."/>
            <person name="Waite D.W."/>
            <person name="Rinke C."/>
            <person name="Skarshewski A."/>
            <person name="Chaumeil P.A."/>
            <person name="Hugenholtz P."/>
        </authorList>
    </citation>
    <scope>NUCLEOTIDE SEQUENCE [LARGE SCALE GENOMIC DNA]</scope>
    <source>
        <strain evidence="2">UBA9049</strain>
    </source>
</reference>
<dbReference type="InterPro" id="IPR012171">
    <property type="entry name" value="Fatty_acid_desaturase"/>
</dbReference>
<dbReference type="GO" id="GO:0016020">
    <property type="term" value="C:membrane"/>
    <property type="evidence" value="ECO:0007669"/>
    <property type="project" value="TreeGrafter"/>
</dbReference>
<feature type="non-terminal residue" evidence="2">
    <location>
        <position position="1"/>
    </location>
</feature>
<dbReference type="GO" id="GO:0006629">
    <property type="term" value="P:lipid metabolic process"/>
    <property type="evidence" value="ECO:0007669"/>
    <property type="project" value="InterPro"/>
</dbReference>
<sequence length="81" mass="9582">FTGGRWLHILSGHLSYQIEHHVFPDLPAHRYPEISERVQEICRKYGIHYNTGSFMSQYQTVLQRVLRYSLPERRSANPVNV</sequence>
<dbReference type="PANTHER" id="PTHR19353:SF84">
    <property type="entry name" value="ACYL-COA DELTA-9-DESATURASE, DESB"/>
    <property type="match status" value="1"/>
</dbReference>
<accession>A0A3B8WH70</accession>
<dbReference type="AlphaFoldDB" id="A0A3B8WH70"/>
<dbReference type="EMBL" id="DLYI01000042">
    <property type="protein sequence ID" value="HAC26928.1"/>
    <property type="molecule type" value="Genomic_DNA"/>
</dbReference>
<gene>
    <name evidence="2" type="ORF">DCF82_03780</name>
</gene>
<dbReference type="GO" id="GO:0016717">
    <property type="term" value="F:oxidoreductase activity, acting on paired donors, with oxidation of a pair of donors resulting in the reduction of molecular oxygen to two molecules of water"/>
    <property type="evidence" value="ECO:0007669"/>
    <property type="project" value="TreeGrafter"/>
</dbReference>
<comment type="caution">
    <text evidence="2">The sequence shown here is derived from an EMBL/GenBank/DDBJ whole genome shotgun (WGS) entry which is preliminary data.</text>
</comment>
<evidence type="ECO:0000313" key="3">
    <source>
        <dbReference type="Proteomes" id="UP000261325"/>
    </source>
</evidence>
<evidence type="ECO:0000259" key="1">
    <source>
        <dbReference type="Pfam" id="PF00487"/>
    </source>
</evidence>
<dbReference type="Proteomes" id="UP000261325">
    <property type="component" value="Unassembled WGS sequence"/>
</dbReference>
<dbReference type="PANTHER" id="PTHR19353">
    <property type="entry name" value="FATTY ACID DESATURASE 2"/>
    <property type="match status" value="1"/>
</dbReference>
<protein>
    <submittedName>
        <fullName evidence="2">Acyl-CoA desaturase</fullName>
    </submittedName>
</protein>
<dbReference type="InterPro" id="IPR005804">
    <property type="entry name" value="FA_desaturase_dom"/>
</dbReference>